<evidence type="ECO:0000313" key="6">
    <source>
        <dbReference type="Proteomes" id="UP001501468"/>
    </source>
</evidence>
<dbReference type="EMBL" id="BAABDC010000001">
    <property type="protein sequence ID" value="GAA3694501.1"/>
    <property type="molecule type" value="Genomic_DNA"/>
</dbReference>
<dbReference type="PANTHER" id="PTHR47957">
    <property type="entry name" value="ATP-DEPENDENT HELICASE HRQ1"/>
    <property type="match status" value="1"/>
</dbReference>
<keyword evidence="2" id="KW-0067">ATP-binding</keyword>
<dbReference type="PROSITE" id="PS51192">
    <property type="entry name" value="HELICASE_ATP_BIND_1"/>
    <property type="match status" value="1"/>
</dbReference>
<dbReference type="InterPro" id="IPR027417">
    <property type="entry name" value="P-loop_NTPase"/>
</dbReference>
<evidence type="ECO:0000256" key="2">
    <source>
        <dbReference type="ARBA" id="ARBA00022840"/>
    </source>
</evidence>
<dbReference type="SMART" id="SM00490">
    <property type="entry name" value="HELICc"/>
    <property type="match status" value="1"/>
</dbReference>
<dbReference type="RefSeq" id="WP_344942066.1">
    <property type="nucleotide sequence ID" value="NZ_BAABDC010000001.1"/>
</dbReference>
<name>A0ABP7CTV4_9MICO</name>
<dbReference type="Gene3D" id="3.40.50.300">
    <property type="entry name" value="P-loop containing nucleotide triphosphate hydrolases"/>
    <property type="match status" value="2"/>
</dbReference>
<dbReference type="SUPFAM" id="SSF52540">
    <property type="entry name" value="P-loop containing nucleoside triphosphate hydrolases"/>
    <property type="match status" value="2"/>
</dbReference>
<feature type="domain" description="Helicase C-terminal" evidence="4">
    <location>
        <begin position="1001"/>
        <end position="1160"/>
    </location>
</feature>
<protein>
    <submittedName>
        <fullName evidence="5">DEAD/DEAH box helicase</fullName>
    </submittedName>
</protein>
<dbReference type="Pfam" id="PF00270">
    <property type="entry name" value="DEAD"/>
    <property type="match status" value="1"/>
</dbReference>
<evidence type="ECO:0000313" key="5">
    <source>
        <dbReference type="EMBL" id="GAA3694501.1"/>
    </source>
</evidence>
<keyword evidence="1" id="KW-0547">Nucleotide-binding</keyword>
<evidence type="ECO:0000259" key="3">
    <source>
        <dbReference type="PROSITE" id="PS51192"/>
    </source>
</evidence>
<dbReference type="InterPro" id="IPR014001">
    <property type="entry name" value="Helicase_ATP-bd"/>
</dbReference>
<evidence type="ECO:0000256" key="1">
    <source>
        <dbReference type="ARBA" id="ARBA00022741"/>
    </source>
</evidence>
<dbReference type="Pfam" id="PF09369">
    <property type="entry name" value="MZB"/>
    <property type="match status" value="1"/>
</dbReference>
<keyword evidence="5" id="KW-0378">Hydrolase</keyword>
<dbReference type="PANTHER" id="PTHR47957:SF3">
    <property type="entry name" value="ATP-DEPENDENT HELICASE HRQ1"/>
    <property type="match status" value="1"/>
</dbReference>
<dbReference type="SMART" id="SM00487">
    <property type="entry name" value="DEXDc"/>
    <property type="match status" value="1"/>
</dbReference>
<keyword evidence="6" id="KW-1185">Reference proteome</keyword>
<accession>A0ABP7CTV4</accession>
<gene>
    <name evidence="5" type="ORF">GCM10022399_08850</name>
</gene>
<dbReference type="InterPro" id="IPR018973">
    <property type="entry name" value="MZB"/>
</dbReference>
<organism evidence="5 6">
    <name type="scientific">Terrabacter ginsenosidimutans</name>
    <dbReference type="NCBI Taxonomy" id="490575"/>
    <lineage>
        <taxon>Bacteria</taxon>
        <taxon>Bacillati</taxon>
        <taxon>Actinomycetota</taxon>
        <taxon>Actinomycetes</taxon>
        <taxon>Micrococcales</taxon>
        <taxon>Intrasporangiaceae</taxon>
        <taxon>Terrabacter</taxon>
    </lineage>
</organism>
<comment type="caution">
    <text evidence="5">The sequence shown here is derived from an EMBL/GenBank/DDBJ whole genome shotgun (WGS) entry which is preliminary data.</text>
</comment>
<proteinExistence type="predicted"/>
<evidence type="ECO:0000259" key="4">
    <source>
        <dbReference type="PROSITE" id="PS51194"/>
    </source>
</evidence>
<dbReference type="Pfam" id="PF00271">
    <property type="entry name" value="Helicase_C"/>
    <property type="match status" value="1"/>
</dbReference>
<keyword evidence="5" id="KW-0347">Helicase</keyword>
<dbReference type="Proteomes" id="UP001501468">
    <property type="component" value="Unassembled WGS sequence"/>
</dbReference>
<dbReference type="InterPro" id="IPR001650">
    <property type="entry name" value="Helicase_C-like"/>
</dbReference>
<dbReference type="GO" id="GO:0004386">
    <property type="term" value="F:helicase activity"/>
    <property type="evidence" value="ECO:0007669"/>
    <property type="project" value="UniProtKB-KW"/>
</dbReference>
<feature type="domain" description="Helicase ATP-binding" evidence="3">
    <location>
        <begin position="95"/>
        <end position="313"/>
    </location>
</feature>
<dbReference type="InterPro" id="IPR011545">
    <property type="entry name" value="DEAD/DEAH_box_helicase_dom"/>
</dbReference>
<sequence>MAELLPTLMASDLRRGLVDYLTTTFALADPEAAQALSQFLEDPEDGIFKGPYLRLRLPFQPATDDWRASLDWDPGLTPYTHQAAAYRRLTSIDLGPDKPRPLPTLVTTGTGSGKTEAFLHPILDHCVRADRAGVTGTKALILYPMNALATDQAGRLTELLTSRPELSSVTAGIYIGEKEGVLRTKVSAAGLINDRATMRETPPDILLTNYKMLDQLLLRQQDQPIWTKSATSLQYLVLDEFHTYDGAQGTDVALLLRRLGITLKSHWGDGDATVTTEDRGRPLGRITPVATSATLGDKGDPSTMLEFAETVFGEPFPPDSVVTESRLSLDDWIGGAESTVDASGLEATALRNLVAPEVEALAIACRDARDDIDRLTRVLFGAVLRPEDSDAPTTDSVDLGDLTDPHRLLELVKGLPDVLQLARSTSDAVSLADVVDLLFPNTLPGDDPSDRLTVVDALVAVLSHVRALAGRAAPTVELNLWVRELTRIDRDASMTTAFRWFDDGPRIGAADGEVLAPAFPAIYCRHCGRSGWGVELAATGDDLHADDANIRRRHARREGRFRPLLTALAEADRSLGHNPQNEPEEIPGLVWLSTPDRALRPRLQDPESPDVLAGLVLPVLTHRGPDADDLSNSDTCPSCLQRDGIRFLGSAIATMLSVTLSGMFGAHSLDASEKKSLVFTDSVQDAAHRAGFIEARSSTLTFRATLRDALGGERCNLDELSERVFQRAGDDPFRRYRMVPPDCIGREEFDAWWDRRMPAAQRNKARALVKRRLLFDATLEFGLQSGVGRTLERTGSVAVEVDAGPATKLAAIGRHVVDAASKDQLAVASLSATADAALIAWVRGLLEYMRRQGGIQHDWLTTYLANDGNRWFLTGGRHRNQGMPGFARDRGAPAFPKLGGTVPDRDRALVAVTSPQSWYARWTARSLGVSAPHGAQLARDLLTQLVKESILISSVTGSGGTVYAIPATALSVVPIDDASLVGAPTLLVCDVCRTQTPGTPEVVNQLADTRCGGVRCVGTVRATPREDNFYRRLYASADMRRIVSREHSSLLEDELRLEYERAFKIGSADPGAPNVLVATPTLEMGIDIGDLSSVVLASLPNTVASYLQRVGRAGRLTGNALNLAFVTGRGEYLPRLGDPLSVINGEVRPPATYLDAEEILRRQYIASIVDRLARDPSRRMPRKAAAAMESAGPDSFLHDLVTDAEENASDRLGTFLSTLDAVSDQARDALVAWASPSETAEGAVDAGTSGLAAAAYGASQRWGELNAELAYRRKEILETIPALKAAAEGPAATDDDRRDYRSAMSALILVERHHDKHRTDPWIAALEEYQLLPNYTLLDDSVTLDVSVTWRDPDTNAFMSEPRSYSRTASNAIREFAPGATFYARGLEMDIDGLDLGSKSSLIRRWAWCDTCGYGVDLEQGGKPVSVTACPRCGSGQIADAGQRLDVVELTRVMSEVRRDEHRIGESREERKKAQFVIVPAPDFDPAKVTRQWVVGSGQFGVAHYRGMDVRWINAGRVGAGSVLARSIAGAGIPNTLFRVCSSCGKADSETNANARSEHRPWCPHRLSPTEATRSVALTRSLTTQALSLTLPLSVTLGDTFSVPSLAAALLLGLRERMGGNPDHISVVTVPVPVGSDGSGQVREALLLHDTVPGGTGYLTDLVAPEEVWRVLATAHAIVAACECRHENRLACHRCLLPFSRGLGAERLSRVAAERHLRAILLGDDAVEGAVADPEAPQWVTAEGAVEVDGGESPLELLFRKVFAERMAAINATVKEKPGPSGNIMTITLPNDARVWTLTPQQLTHGSKPDFVLRSSDPTIAPVAIFTDGWMYHASPQHNRIADDAAKRNTLRANDYVVLGLTDADLIGGKGKAPDYDWVSPQATAALMGQSAGLPGSGFNQDAVTVLKGGPMDLLVAWIQQPHHAPRQALANAIWLLVAGQAGVSMVGHLDGTSAGEASQRLLAGDRVVAGNGPTQGMWWRSGHVGVLTVFDTEHGVPLETVVAVDDSDAAVAVADHAAAWRRWLQMSNAFAGADHPVTLVSTTTDLGVQEQSIVPADVRRREVLEGVAPEWAALSDEVAAGPEDELIAALAAAGVRAPVYGAEVADGIPVDFVWEPERVVVVLDVDDETAEDLRNDGWRVVGPDVNAIVEALGAPEGAR</sequence>
<reference evidence="6" key="1">
    <citation type="journal article" date="2019" name="Int. J. Syst. Evol. Microbiol.">
        <title>The Global Catalogue of Microorganisms (GCM) 10K type strain sequencing project: providing services to taxonomists for standard genome sequencing and annotation.</title>
        <authorList>
            <consortium name="The Broad Institute Genomics Platform"/>
            <consortium name="The Broad Institute Genome Sequencing Center for Infectious Disease"/>
            <person name="Wu L."/>
            <person name="Ma J."/>
        </authorList>
    </citation>
    <scope>NUCLEOTIDE SEQUENCE [LARGE SCALE GENOMIC DNA]</scope>
    <source>
        <strain evidence="6">JCM 17125</strain>
    </source>
</reference>
<dbReference type="PROSITE" id="PS51194">
    <property type="entry name" value="HELICASE_CTER"/>
    <property type="match status" value="1"/>
</dbReference>